<evidence type="ECO:0000256" key="2">
    <source>
        <dbReference type="SAM" id="SignalP"/>
    </source>
</evidence>
<feature type="region of interest" description="Disordered" evidence="1">
    <location>
        <begin position="191"/>
        <end position="252"/>
    </location>
</feature>
<accession>A0A9R1SZ58</accession>
<dbReference type="GeneID" id="105264709"/>
<sequence>MIRALACSLLSFQTIAIVIGAPLLKVPKVYNALITTDQNLSPSRAIPVIQPVIHRTAIGYSPPFYYQPGNPGYGSEYVPSYEPNYEPGTYDSGGSGQSEFPHGDEAPDTEIVSGDEETTGGDEKDDKQYNNRCAEVGTKTKDQVPLSFYPNFRSMYYDPYLYGFNAYPAFLPPDDYYLNYRPEQFALSRRGSPPYSFGHQSGYLGSTSGPVMPQAHPKNQQNEQAKLEKKSERNVDALPPPVAARQGINRNN</sequence>
<evidence type="ECO:0000313" key="7">
    <source>
        <dbReference type="RefSeq" id="XP_011300079.1"/>
    </source>
</evidence>
<protein>
    <submittedName>
        <fullName evidence="4 5">Uncharacterized protein</fullName>
    </submittedName>
</protein>
<dbReference type="Proteomes" id="UP000694866">
    <property type="component" value="Unplaced"/>
</dbReference>
<accession>A0A9R1T011</accession>
<evidence type="ECO:0000313" key="3">
    <source>
        <dbReference type="Proteomes" id="UP000694866"/>
    </source>
</evidence>
<feature type="signal peptide" evidence="2">
    <location>
        <begin position="1"/>
        <end position="20"/>
    </location>
</feature>
<proteinExistence type="predicted"/>
<evidence type="ECO:0000313" key="4">
    <source>
        <dbReference type="RefSeq" id="XP_011300076.1"/>
    </source>
</evidence>
<dbReference type="KEGG" id="fas:105264709"/>
<accession>A0A9R1SZE3</accession>
<dbReference type="OrthoDB" id="7443691at2759"/>
<feature type="compositionally biased region" description="Basic and acidic residues" evidence="1">
    <location>
        <begin position="225"/>
        <end position="235"/>
    </location>
</feature>
<accession>A0A9R1TXW1</accession>
<dbReference type="RefSeq" id="XP_011300078.1">
    <property type="nucleotide sequence ID" value="XM_011301776.1"/>
</dbReference>
<evidence type="ECO:0000313" key="6">
    <source>
        <dbReference type="RefSeq" id="XP_011300078.1"/>
    </source>
</evidence>
<name>A0A9R1T011_9HYME</name>
<gene>
    <name evidence="4 5 6 7" type="primary">LOC105264709</name>
</gene>
<evidence type="ECO:0000313" key="5">
    <source>
        <dbReference type="RefSeq" id="XP_011300077.1"/>
    </source>
</evidence>
<dbReference type="RefSeq" id="XP_011300076.1">
    <property type="nucleotide sequence ID" value="XM_011301774.1"/>
</dbReference>
<dbReference type="RefSeq" id="XP_011300079.1">
    <property type="nucleotide sequence ID" value="XM_011301777.1"/>
</dbReference>
<reference evidence="4 5" key="1">
    <citation type="submission" date="2025-04" db="UniProtKB">
        <authorList>
            <consortium name="RefSeq"/>
        </authorList>
    </citation>
    <scope>IDENTIFICATION</scope>
    <source>
        <strain evidence="4 5">USDA-PBARC FA_bdor</strain>
        <tissue evidence="4 5">Whole organism</tissue>
    </source>
</reference>
<keyword evidence="2" id="KW-0732">Signal</keyword>
<organism evidence="3 6">
    <name type="scientific">Fopius arisanus</name>
    <dbReference type="NCBI Taxonomy" id="64838"/>
    <lineage>
        <taxon>Eukaryota</taxon>
        <taxon>Metazoa</taxon>
        <taxon>Ecdysozoa</taxon>
        <taxon>Arthropoda</taxon>
        <taxon>Hexapoda</taxon>
        <taxon>Insecta</taxon>
        <taxon>Pterygota</taxon>
        <taxon>Neoptera</taxon>
        <taxon>Endopterygota</taxon>
        <taxon>Hymenoptera</taxon>
        <taxon>Apocrita</taxon>
        <taxon>Ichneumonoidea</taxon>
        <taxon>Braconidae</taxon>
        <taxon>Opiinae</taxon>
        <taxon>Fopius</taxon>
    </lineage>
</organism>
<dbReference type="AlphaFoldDB" id="A0A9R1T011"/>
<keyword evidence="3" id="KW-1185">Reference proteome</keyword>
<feature type="region of interest" description="Disordered" evidence="1">
    <location>
        <begin position="80"/>
        <end position="129"/>
    </location>
</feature>
<dbReference type="RefSeq" id="XP_011300077.1">
    <property type="nucleotide sequence ID" value="XM_011301775.1"/>
</dbReference>
<feature type="chain" id="PRO_5044701528" evidence="2">
    <location>
        <begin position="21"/>
        <end position="252"/>
    </location>
</feature>
<evidence type="ECO:0000256" key="1">
    <source>
        <dbReference type="SAM" id="MobiDB-lite"/>
    </source>
</evidence>